<dbReference type="Pfam" id="PF08548">
    <property type="entry name" value="Peptidase_M10_C"/>
    <property type="match status" value="1"/>
</dbReference>
<dbReference type="SUPFAM" id="SSF55486">
    <property type="entry name" value="Metalloproteases ('zincins'), catalytic domain"/>
    <property type="match status" value="1"/>
</dbReference>
<evidence type="ECO:0000256" key="10">
    <source>
        <dbReference type="ARBA" id="ARBA00022837"/>
    </source>
</evidence>
<dbReference type="AlphaFoldDB" id="A0A1H6NT90"/>
<dbReference type="PROSITE" id="PS00330">
    <property type="entry name" value="HEMOLYSIN_CALCIUM"/>
    <property type="match status" value="2"/>
</dbReference>
<dbReference type="GO" id="GO:0004222">
    <property type="term" value="F:metalloendopeptidase activity"/>
    <property type="evidence" value="ECO:0007669"/>
    <property type="project" value="InterPro"/>
</dbReference>
<dbReference type="CDD" id="cd04277">
    <property type="entry name" value="ZnMc_serralysin_like"/>
    <property type="match status" value="1"/>
</dbReference>
<evidence type="ECO:0000256" key="1">
    <source>
        <dbReference type="ARBA" id="ARBA00001913"/>
    </source>
</evidence>
<dbReference type="SMART" id="SM00235">
    <property type="entry name" value="ZnMc"/>
    <property type="match status" value="1"/>
</dbReference>
<comment type="similarity">
    <text evidence="3">Belongs to the peptidase M10B family.</text>
</comment>
<dbReference type="Gene3D" id="3.40.390.10">
    <property type="entry name" value="Collagenase (Catalytic Domain)"/>
    <property type="match status" value="1"/>
</dbReference>
<keyword evidence="4" id="KW-0964">Secreted</keyword>
<dbReference type="PANTHER" id="PTHR38340:SF1">
    <property type="entry name" value="S-LAYER PROTEIN"/>
    <property type="match status" value="1"/>
</dbReference>
<keyword evidence="8" id="KW-0378">Hydrolase</keyword>
<accession>A0A1H6NT90</accession>
<keyword evidence="10" id="KW-0106">Calcium</keyword>
<dbReference type="InterPro" id="IPR034033">
    <property type="entry name" value="Serralysin-like"/>
</dbReference>
<dbReference type="Pfam" id="PF00413">
    <property type="entry name" value="Peptidase_M10"/>
    <property type="match status" value="1"/>
</dbReference>
<evidence type="ECO:0000259" key="15">
    <source>
        <dbReference type="SMART" id="SM00235"/>
    </source>
</evidence>
<dbReference type="GO" id="GO:0031012">
    <property type="term" value="C:extracellular matrix"/>
    <property type="evidence" value="ECO:0007669"/>
    <property type="project" value="InterPro"/>
</dbReference>
<evidence type="ECO:0000256" key="12">
    <source>
        <dbReference type="PIRSR" id="PIRSR001205-1"/>
    </source>
</evidence>
<dbReference type="GO" id="GO:0005615">
    <property type="term" value="C:extracellular space"/>
    <property type="evidence" value="ECO:0007669"/>
    <property type="project" value="InterPro"/>
</dbReference>
<keyword evidence="7" id="KW-0677">Repeat</keyword>
<dbReference type="Proteomes" id="UP000182272">
    <property type="component" value="Chromosome I"/>
</dbReference>
<keyword evidence="9 13" id="KW-0862">Zinc</keyword>
<dbReference type="InterPro" id="IPR024079">
    <property type="entry name" value="MetalloPept_cat_dom_sf"/>
</dbReference>
<dbReference type="InterPro" id="IPR011049">
    <property type="entry name" value="Serralysin-like_metalloprot_C"/>
</dbReference>
<dbReference type="PRINTS" id="PR00313">
    <property type="entry name" value="CABNDNGRPT"/>
</dbReference>
<dbReference type="InterPro" id="IPR006026">
    <property type="entry name" value="Peptidase_Metallo"/>
</dbReference>
<dbReference type="Gene3D" id="2.150.10.10">
    <property type="entry name" value="Serralysin-like metalloprotease, C-terminal"/>
    <property type="match status" value="2"/>
</dbReference>
<dbReference type="Pfam" id="PF00353">
    <property type="entry name" value="HemolysinCabind"/>
    <property type="match status" value="1"/>
</dbReference>
<proteinExistence type="inferred from homology"/>
<comment type="subcellular location">
    <subcellularLocation>
        <location evidence="2">Secreted</location>
    </subcellularLocation>
</comment>
<comment type="cofactor">
    <cofactor evidence="13">
        <name>Zn(2+)</name>
        <dbReference type="ChEBI" id="CHEBI:29105"/>
    </cofactor>
    <text evidence="13">Binds 1 zinc ion per subunit.</text>
</comment>
<dbReference type="OrthoDB" id="733404at2"/>
<dbReference type="PIRSF" id="PIRSF001205">
    <property type="entry name" value="Peptidase_M10B"/>
    <property type="match status" value="1"/>
</dbReference>
<feature type="binding site" evidence="13">
    <location>
        <position position="182"/>
    </location>
    <ligand>
        <name>Zn(2+)</name>
        <dbReference type="ChEBI" id="CHEBI:29105"/>
        <note>catalytic</note>
    </ligand>
</feature>
<dbReference type="InterPro" id="IPR018511">
    <property type="entry name" value="Hemolysin-typ_Ca-bd_CS"/>
</dbReference>
<keyword evidence="6 13" id="KW-0479">Metal-binding</keyword>
<dbReference type="SUPFAM" id="SSF51120">
    <property type="entry name" value="beta-Roll"/>
    <property type="match status" value="2"/>
</dbReference>
<feature type="binding site" evidence="13">
    <location>
        <position position="186"/>
    </location>
    <ligand>
        <name>Zn(2+)</name>
        <dbReference type="ChEBI" id="CHEBI:29105"/>
        <note>catalytic</note>
    </ligand>
</feature>
<evidence type="ECO:0000256" key="4">
    <source>
        <dbReference type="ARBA" id="ARBA00022525"/>
    </source>
</evidence>
<protein>
    <submittedName>
        <fullName evidence="16">Serralysin</fullName>
    </submittedName>
</protein>
<evidence type="ECO:0000256" key="8">
    <source>
        <dbReference type="ARBA" id="ARBA00022801"/>
    </source>
</evidence>
<evidence type="ECO:0000256" key="3">
    <source>
        <dbReference type="ARBA" id="ARBA00009490"/>
    </source>
</evidence>
<feature type="compositionally biased region" description="Low complexity" evidence="14">
    <location>
        <begin position="1"/>
        <end position="15"/>
    </location>
</feature>
<evidence type="ECO:0000256" key="14">
    <source>
        <dbReference type="SAM" id="MobiDB-lite"/>
    </source>
</evidence>
<dbReference type="InterPro" id="IPR001818">
    <property type="entry name" value="Pept_M10_metallopeptidase"/>
</dbReference>
<reference evidence="16 17" key="1">
    <citation type="submission" date="2016-10" db="EMBL/GenBank/DDBJ databases">
        <authorList>
            <person name="de Groot N.N."/>
        </authorList>
    </citation>
    <scope>NUCLEOTIDE SEQUENCE [LARGE SCALE GENOMIC DNA]</scope>
    <source>
        <strain evidence="16 17">LMG 2158</strain>
    </source>
</reference>
<dbReference type="PANTHER" id="PTHR38340">
    <property type="entry name" value="S-LAYER PROTEIN"/>
    <property type="match status" value="1"/>
</dbReference>
<evidence type="ECO:0000256" key="2">
    <source>
        <dbReference type="ARBA" id="ARBA00004613"/>
    </source>
</evidence>
<dbReference type="GO" id="GO:0006508">
    <property type="term" value="P:proteolysis"/>
    <property type="evidence" value="ECO:0007669"/>
    <property type="project" value="UniProtKB-KW"/>
</dbReference>
<gene>
    <name evidence="16" type="ORF">SAMN05216581_4028</name>
</gene>
<dbReference type="GO" id="GO:0008270">
    <property type="term" value="F:zinc ion binding"/>
    <property type="evidence" value="ECO:0007669"/>
    <property type="project" value="InterPro"/>
</dbReference>
<dbReference type="InterPro" id="IPR050557">
    <property type="entry name" value="RTX_toxin/Mannuronan_C5-epim"/>
</dbReference>
<keyword evidence="5" id="KW-0645">Protease</keyword>
<feature type="domain" description="Peptidase metallopeptidase" evidence="15">
    <location>
        <begin position="64"/>
        <end position="246"/>
    </location>
</feature>
<sequence>MTLLHSTTQTSSQAAPEGYQYAGPAGKPSYSAEQAALQITRTGEVWRDLDNNGRIDLTYTFLTREPSDFAAQDIFGFSEFGELQKQQAKLSLQSWADVANVTFTEAHSGGEGHLTFGNYSHGDDDSGVAFAYVPGSVFQGQSWYEVGLGDTWFGWFLDQLGMDSAPNRTPGLNNQARQTLTHEIGHNLGLDHPGDYNADDESWGDWIWRMMGGEDGYVNADYAEDSLAYTVMSYWSERNTGQAFSGEGSTVYASAPLMHDIAAIQWLYGANHDTRADDTVYGFNSNTDRDFLSATSSSDKLVFSVWDGGGNDTLDFSGFSQDQTINLNEASFSDVGGLVGNVSIAKGVTLENAQGGSGNDLIIGNAADNWILAGEGDDLLHGGDGFDILYGGEGSDILHGGEGDDLLVGGNDDDILIGGAGSDTLSGGAGRDTFVFTTVSDSTREAGDWIMDFVSGEDTLDLRAITGGTGLNFVKALSGNSGEAVLGYDPHFKDGTLEIDFSGNGVVDFRITTIGQVAVTDIVA</sequence>
<evidence type="ECO:0000256" key="11">
    <source>
        <dbReference type="ARBA" id="ARBA00023049"/>
    </source>
</evidence>
<evidence type="ECO:0000256" key="6">
    <source>
        <dbReference type="ARBA" id="ARBA00022723"/>
    </source>
</evidence>
<feature type="binding site" evidence="13">
    <location>
        <position position="192"/>
    </location>
    <ligand>
        <name>Zn(2+)</name>
        <dbReference type="ChEBI" id="CHEBI:29105"/>
        <note>catalytic</note>
    </ligand>
</feature>
<feature type="region of interest" description="Disordered" evidence="14">
    <location>
        <begin position="1"/>
        <end position="27"/>
    </location>
</feature>
<evidence type="ECO:0000256" key="9">
    <source>
        <dbReference type="ARBA" id="ARBA00022833"/>
    </source>
</evidence>
<evidence type="ECO:0000256" key="7">
    <source>
        <dbReference type="ARBA" id="ARBA00022737"/>
    </source>
</evidence>
<evidence type="ECO:0000313" key="16">
    <source>
        <dbReference type="EMBL" id="SEI19689.1"/>
    </source>
</evidence>
<dbReference type="InterPro" id="IPR001343">
    <property type="entry name" value="Hemolysn_Ca-bd"/>
</dbReference>
<dbReference type="GO" id="GO:0005509">
    <property type="term" value="F:calcium ion binding"/>
    <property type="evidence" value="ECO:0007669"/>
    <property type="project" value="InterPro"/>
</dbReference>
<dbReference type="EMBL" id="LT629972">
    <property type="protein sequence ID" value="SEI19689.1"/>
    <property type="molecule type" value="Genomic_DNA"/>
</dbReference>
<keyword evidence="11" id="KW-0482">Metalloprotease</keyword>
<evidence type="ECO:0000256" key="5">
    <source>
        <dbReference type="ARBA" id="ARBA00022670"/>
    </source>
</evidence>
<comment type="cofactor">
    <cofactor evidence="1">
        <name>Ca(2+)</name>
        <dbReference type="ChEBI" id="CHEBI:29108"/>
    </cofactor>
</comment>
<evidence type="ECO:0000313" key="17">
    <source>
        <dbReference type="Proteomes" id="UP000182272"/>
    </source>
</evidence>
<evidence type="ECO:0000256" key="13">
    <source>
        <dbReference type="PIRSR" id="PIRSR001205-2"/>
    </source>
</evidence>
<dbReference type="InterPro" id="IPR016294">
    <property type="entry name" value="Pept_M10B"/>
</dbReference>
<name>A0A1H6NT90_9PSED</name>
<organism evidence="16 17">
    <name type="scientific">Pseudomonas asplenii</name>
    <dbReference type="NCBI Taxonomy" id="53407"/>
    <lineage>
        <taxon>Bacteria</taxon>
        <taxon>Pseudomonadati</taxon>
        <taxon>Pseudomonadota</taxon>
        <taxon>Gammaproteobacteria</taxon>
        <taxon>Pseudomonadales</taxon>
        <taxon>Pseudomonadaceae</taxon>
        <taxon>Pseudomonas</taxon>
    </lineage>
</organism>
<feature type="active site" evidence="12">
    <location>
        <position position="183"/>
    </location>
</feature>
<dbReference type="InterPro" id="IPR013858">
    <property type="entry name" value="Peptidase_M10B_C"/>
</dbReference>
<dbReference type="RefSeq" id="WP_010448376.1">
    <property type="nucleotide sequence ID" value="NZ_CP087202.1"/>
</dbReference>